<dbReference type="Pfam" id="PF21748">
    <property type="entry name" value="UPF0150"/>
    <property type="match status" value="1"/>
</dbReference>
<proteinExistence type="predicted"/>
<dbReference type="AlphaFoldDB" id="A0A450SBS8"/>
<protein>
    <submittedName>
        <fullName evidence="1">Predicted nuclease of the RNAse H fold, HicB family</fullName>
    </submittedName>
</protein>
<evidence type="ECO:0000313" key="1">
    <source>
        <dbReference type="EMBL" id="VFJ49758.1"/>
    </source>
</evidence>
<name>A0A450SBS8_9GAMM</name>
<accession>A0A450SBS8</accession>
<reference evidence="1" key="1">
    <citation type="submission" date="2019-02" db="EMBL/GenBank/DDBJ databases">
        <authorList>
            <person name="Gruber-Vodicka R. H."/>
            <person name="Seah K. B. B."/>
        </authorList>
    </citation>
    <scope>NUCLEOTIDE SEQUENCE</scope>
    <source>
        <strain evidence="2">BECK_DK161</strain>
        <strain evidence="1">BECK_DK47</strain>
    </source>
</reference>
<dbReference type="EMBL" id="CAADEX010000026">
    <property type="protein sequence ID" value="VFJ49758.1"/>
    <property type="molecule type" value="Genomic_DNA"/>
</dbReference>
<dbReference type="EMBL" id="CAADEY010000086">
    <property type="protein sequence ID" value="VFJ61038.1"/>
    <property type="molecule type" value="Genomic_DNA"/>
</dbReference>
<dbReference type="SUPFAM" id="SSF143100">
    <property type="entry name" value="TTHA1013/TTHA0281-like"/>
    <property type="match status" value="1"/>
</dbReference>
<evidence type="ECO:0000313" key="2">
    <source>
        <dbReference type="EMBL" id="VFJ61038.1"/>
    </source>
</evidence>
<dbReference type="Gene3D" id="3.30.160.250">
    <property type="match status" value="1"/>
</dbReference>
<gene>
    <name evidence="1" type="ORF">BECKDK2373B_GA0170837_10264</name>
    <name evidence="2" type="ORF">BECKDK2373C_GA0170839_108614</name>
</gene>
<dbReference type="InterPro" id="IPR035069">
    <property type="entry name" value="TTHA1013/TTHA0281-like"/>
</dbReference>
<organism evidence="1">
    <name type="scientific">Candidatus Kentrum sp. DK</name>
    <dbReference type="NCBI Taxonomy" id="2126562"/>
    <lineage>
        <taxon>Bacteria</taxon>
        <taxon>Pseudomonadati</taxon>
        <taxon>Pseudomonadota</taxon>
        <taxon>Gammaproteobacteria</taxon>
        <taxon>Candidatus Kentrum</taxon>
    </lineage>
</organism>
<sequence length="82" mass="9505">MLSQYLQTAMRHARYEILRDDGSFYGEIQECQGVYANAATLENCREELAEVLEDWLLFRIYHHLAIPPIEGMTPSVRKEMAA</sequence>
<dbReference type="InterPro" id="IPR049389">
    <property type="entry name" value="TTHA0281-like"/>
</dbReference>